<proteinExistence type="predicted"/>
<dbReference type="Proteomes" id="UP000092154">
    <property type="component" value="Unassembled WGS sequence"/>
</dbReference>
<gene>
    <name evidence="1" type="ORF">K503DRAFT_783377</name>
</gene>
<dbReference type="AlphaFoldDB" id="A0A1B7MZ01"/>
<protein>
    <submittedName>
        <fullName evidence="1">Uncharacterized protein</fullName>
    </submittedName>
</protein>
<evidence type="ECO:0000313" key="2">
    <source>
        <dbReference type="Proteomes" id="UP000092154"/>
    </source>
</evidence>
<accession>A0A1B7MZ01</accession>
<dbReference type="InParanoid" id="A0A1B7MZ01"/>
<organism evidence="1 2">
    <name type="scientific">Rhizopogon vinicolor AM-OR11-026</name>
    <dbReference type="NCBI Taxonomy" id="1314800"/>
    <lineage>
        <taxon>Eukaryota</taxon>
        <taxon>Fungi</taxon>
        <taxon>Dikarya</taxon>
        <taxon>Basidiomycota</taxon>
        <taxon>Agaricomycotina</taxon>
        <taxon>Agaricomycetes</taxon>
        <taxon>Agaricomycetidae</taxon>
        <taxon>Boletales</taxon>
        <taxon>Suillineae</taxon>
        <taxon>Rhizopogonaceae</taxon>
        <taxon>Rhizopogon</taxon>
    </lineage>
</organism>
<name>A0A1B7MZ01_9AGAM</name>
<dbReference type="EMBL" id="KV448331">
    <property type="protein sequence ID" value="OAX37791.1"/>
    <property type="molecule type" value="Genomic_DNA"/>
</dbReference>
<keyword evidence="2" id="KW-1185">Reference proteome</keyword>
<evidence type="ECO:0000313" key="1">
    <source>
        <dbReference type="EMBL" id="OAX37791.1"/>
    </source>
</evidence>
<sequence>MARSVNSSRRFKRAVTSLVYMATDKSSGIAKSNFFSLKDVQRKSILVLEMLLLLFRYFATAQVDSTTTVKRNEVNAMCSLQKGGMSYGSGIESESKMRKLAHRLRSDSVWDAICEQYKSALAGIMRGISEAMQRAWCVRGTQVWTKVSGKIQVVNLGMKRRVEKGHKRE</sequence>
<reference evidence="1 2" key="1">
    <citation type="submission" date="2016-06" db="EMBL/GenBank/DDBJ databases">
        <title>Comparative genomics of the ectomycorrhizal sister species Rhizopogon vinicolor and Rhizopogon vesiculosus (Basidiomycota: Boletales) reveals a divergence of the mating type B locus.</title>
        <authorList>
            <consortium name="DOE Joint Genome Institute"/>
            <person name="Mujic A.B."/>
            <person name="Kuo A."/>
            <person name="Tritt A."/>
            <person name="Lipzen A."/>
            <person name="Chen C."/>
            <person name="Johnson J."/>
            <person name="Sharma A."/>
            <person name="Barry K."/>
            <person name="Grigoriev I.V."/>
            <person name="Spatafora J.W."/>
        </authorList>
    </citation>
    <scope>NUCLEOTIDE SEQUENCE [LARGE SCALE GENOMIC DNA]</scope>
    <source>
        <strain evidence="1 2">AM-OR11-026</strain>
    </source>
</reference>